<dbReference type="AlphaFoldDB" id="A0A835PDH0"/>
<protein>
    <submittedName>
        <fullName evidence="2">Uncharacterized protein</fullName>
    </submittedName>
</protein>
<evidence type="ECO:0000256" key="1">
    <source>
        <dbReference type="SAM" id="MobiDB-lite"/>
    </source>
</evidence>
<comment type="caution">
    <text evidence="2">The sequence shown here is derived from an EMBL/GenBank/DDBJ whole genome shotgun (WGS) entry which is preliminary data.</text>
</comment>
<feature type="compositionally biased region" description="Low complexity" evidence="1">
    <location>
        <begin position="77"/>
        <end position="95"/>
    </location>
</feature>
<reference evidence="2 3" key="1">
    <citation type="journal article" date="2020" name="Nat. Food">
        <title>A phased Vanilla planifolia genome enables genetic improvement of flavour and production.</title>
        <authorList>
            <person name="Hasing T."/>
            <person name="Tang H."/>
            <person name="Brym M."/>
            <person name="Khazi F."/>
            <person name="Huang T."/>
            <person name="Chambers A.H."/>
        </authorList>
    </citation>
    <scope>NUCLEOTIDE SEQUENCE [LARGE SCALE GENOMIC DNA]</scope>
    <source>
        <tissue evidence="2">Leaf</tissue>
    </source>
</reference>
<feature type="region of interest" description="Disordered" evidence="1">
    <location>
        <begin position="77"/>
        <end position="103"/>
    </location>
</feature>
<sequence length="177" mass="18726">MNLVIELLVMAKEGIILGLELLELSFEQLIVLLQLFGLPPGPPVLKPDGNLPRLKAEILGQPQLPLCLQLIPPGRSSSPVSSLAPRSVSSSSPPEESSHQKGNLPLFRGGLLDPLHRNCAAGGWSLGGGRGSRPCSALAKWQLAATLGGSVAVGWMRTAVERARLTRNVFVIMASSI</sequence>
<evidence type="ECO:0000313" key="3">
    <source>
        <dbReference type="Proteomes" id="UP000636800"/>
    </source>
</evidence>
<evidence type="ECO:0000313" key="2">
    <source>
        <dbReference type="EMBL" id="KAG0448452.1"/>
    </source>
</evidence>
<organism evidence="2 3">
    <name type="scientific">Vanilla planifolia</name>
    <name type="common">Vanilla</name>
    <dbReference type="NCBI Taxonomy" id="51239"/>
    <lineage>
        <taxon>Eukaryota</taxon>
        <taxon>Viridiplantae</taxon>
        <taxon>Streptophyta</taxon>
        <taxon>Embryophyta</taxon>
        <taxon>Tracheophyta</taxon>
        <taxon>Spermatophyta</taxon>
        <taxon>Magnoliopsida</taxon>
        <taxon>Liliopsida</taxon>
        <taxon>Asparagales</taxon>
        <taxon>Orchidaceae</taxon>
        <taxon>Vanilloideae</taxon>
        <taxon>Vanilleae</taxon>
        <taxon>Vanilla</taxon>
    </lineage>
</organism>
<gene>
    <name evidence="2" type="ORF">HPP92_027829</name>
</gene>
<dbReference type="Proteomes" id="UP000636800">
    <property type="component" value="Unassembled WGS sequence"/>
</dbReference>
<accession>A0A835PDH0</accession>
<name>A0A835PDH0_VANPL</name>
<dbReference type="EMBL" id="JADCNL010000321">
    <property type="protein sequence ID" value="KAG0448452.1"/>
    <property type="molecule type" value="Genomic_DNA"/>
</dbReference>
<proteinExistence type="predicted"/>
<keyword evidence="3" id="KW-1185">Reference proteome</keyword>